<feature type="transmembrane region" description="Helical" evidence="1">
    <location>
        <begin position="6"/>
        <end position="26"/>
    </location>
</feature>
<evidence type="ECO:0008006" key="4">
    <source>
        <dbReference type="Google" id="ProtNLM"/>
    </source>
</evidence>
<feature type="transmembrane region" description="Helical" evidence="1">
    <location>
        <begin position="183"/>
        <end position="213"/>
    </location>
</feature>
<gene>
    <name evidence="2" type="ORF">CFX1CAM_0794</name>
</gene>
<feature type="transmembrane region" description="Helical" evidence="1">
    <location>
        <begin position="376"/>
        <end position="397"/>
    </location>
</feature>
<dbReference type="AlphaFoldDB" id="A0A1Y6K5J3"/>
<evidence type="ECO:0000313" key="3">
    <source>
        <dbReference type="Proteomes" id="UP000195514"/>
    </source>
</evidence>
<dbReference type="EMBL" id="LT859958">
    <property type="protein sequence ID" value="SMX53859.1"/>
    <property type="molecule type" value="Genomic_DNA"/>
</dbReference>
<keyword evidence="1" id="KW-0812">Transmembrane</keyword>
<feature type="transmembrane region" description="Helical" evidence="1">
    <location>
        <begin position="64"/>
        <end position="82"/>
    </location>
</feature>
<dbReference type="Proteomes" id="UP000195514">
    <property type="component" value="Chromosome I"/>
</dbReference>
<accession>A0A1Y6K5J3</accession>
<evidence type="ECO:0000256" key="1">
    <source>
        <dbReference type="SAM" id="Phobius"/>
    </source>
</evidence>
<protein>
    <recommendedName>
        <fullName evidence="4">Glycosyltransferase RgtA/B/C/D-like domain-containing protein</fullName>
    </recommendedName>
</protein>
<name>A0A1Y6K5J3_9CHLR</name>
<keyword evidence="3" id="KW-1185">Reference proteome</keyword>
<dbReference type="KEGG" id="abat:CFX1CAM_0794"/>
<feature type="transmembrane region" description="Helical" evidence="1">
    <location>
        <begin position="102"/>
        <end position="124"/>
    </location>
</feature>
<reference evidence="3" key="1">
    <citation type="submission" date="2017-05" db="EMBL/GenBank/DDBJ databases">
        <authorList>
            <person name="Kirkegaard R."/>
            <person name="Mcilroy J S."/>
        </authorList>
    </citation>
    <scope>NUCLEOTIDE SEQUENCE [LARGE SCALE GENOMIC DNA]</scope>
</reference>
<feature type="transmembrane region" description="Helical" evidence="1">
    <location>
        <begin position="289"/>
        <end position="308"/>
    </location>
</feature>
<feature type="transmembrane region" description="Helical" evidence="1">
    <location>
        <begin position="314"/>
        <end position="333"/>
    </location>
</feature>
<organism evidence="2 3">
    <name type="scientific">Candidatus Brevifilum fermentans</name>
    <dbReference type="NCBI Taxonomy" id="1986204"/>
    <lineage>
        <taxon>Bacteria</taxon>
        <taxon>Bacillati</taxon>
        <taxon>Chloroflexota</taxon>
        <taxon>Anaerolineae</taxon>
        <taxon>Anaerolineales</taxon>
        <taxon>Anaerolineaceae</taxon>
        <taxon>Candidatus Brevifilum</taxon>
    </lineage>
</organism>
<feature type="transmembrane region" description="Helical" evidence="1">
    <location>
        <begin position="160"/>
        <end position="176"/>
    </location>
</feature>
<dbReference type="RefSeq" id="WP_087861772.1">
    <property type="nucleotide sequence ID" value="NZ_LT859958.1"/>
</dbReference>
<sequence>MKKKPVWIRISLIAISIIFFIILAIPNAKASENIAMVSMFEPDEGIMIPVIKSMTAPQESVKDFLYYFLLYGYYFYGFPFFASSALVTFPFQWLNQINNIQWLMLTLRQVISVLPMILALLLLVYMHDRFKTVRSVVLYLFLLLVPAIISNGFWWHPDGIVLLLAVIVLYFLYTDAHKLGWRFLLAAFFCGILTATKLVGAYFFMAVAIAIIWGLVKKDVTWKKAILMSAAFIGIMFATFIASNPFLLIKSHRTLYINTFRKQTGLLSLGYGIVYNRGLKASWPLMHQYYGEVVFLIATLGISVWNIIKKETRLLHALILAWFIPLTISILTFSHYKYQYWLPVAIPLFANWHTILPEKFKLNLKNISFRQVGQMILLILFLIQFILFGVQSTRMLVERTFRKENSAEVIFYDLAMNQLEPLEGRSVFAYYDYRLYMPPKDNWATETSFELLDYDFIQSRNFDVLFLLQQRIRDYLNPNAVGVDPESFARSQAFYQDAKDGTIEGYYLIFDHETALLYLRQDVCLRDFDPDICH</sequence>
<proteinExistence type="predicted"/>
<keyword evidence="1" id="KW-0472">Membrane</keyword>
<dbReference type="OrthoDB" id="157187at2"/>
<feature type="transmembrane region" description="Helical" evidence="1">
    <location>
        <begin position="225"/>
        <end position="249"/>
    </location>
</feature>
<evidence type="ECO:0000313" key="2">
    <source>
        <dbReference type="EMBL" id="SMX53859.1"/>
    </source>
</evidence>
<keyword evidence="1" id="KW-1133">Transmembrane helix</keyword>
<feature type="transmembrane region" description="Helical" evidence="1">
    <location>
        <begin position="136"/>
        <end position="154"/>
    </location>
</feature>